<accession>A0A327JSA5</accession>
<dbReference type="CDD" id="cd17324">
    <property type="entry name" value="MFS_NepI_like"/>
    <property type="match status" value="1"/>
</dbReference>
<comment type="caution">
    <text evidence="8">The sequence shown here is derived from an EMBL/GenBank/DDBJ whole genome shotgun (WGS) entry which is preliminary data.</text>
</comment>
<feature type="transmembrane region" description="Helical" evidence="6">
    <location>
        <begin position="143"/>
        <end position="163"/>
    </location>
</feature>
<sequence>MDGHSPLSSAASALPLLALGIGSFGIGTTEFAPMGLLPAIASDIDISIPAAGQLVTAYAIGVMLSAPVMTLLLSRFDRKAALMGLMAIFVLGNLISAVASGYWSLLAGRLITSLCQGAFFGIGAVVATSVVPPERHASAVATMFMGLSIANIGGVPASTWIGTHIGWRMAFAGAGAIGVVAIVAVALAVPSEEGGGSASPWSGLKALGRPHMLWTLVTTVAFAGGFFAVYTYVAPLLHTLAGADDAFVILVLVLIGVGLTVGNWLGGRLADWSIDKGAAIGLLALGLSSLALPVLATSGPGAVIGFFVWAVAAFSSVPALQVRAMQAATAAPGLAASFNIAAFNFGNAVGAAVGGATIGWGLGYGAVPIAGGLIVLAGLAILWWRRAPA</sequence>
<protein>
    <submittedName>
        <fullName evidence="8">MFS transporter</fullName>
    </submittedName>
</protein>
<feature type="transmembrane region" description="Helical" evidence="6">
    <location>
        <begin position="334"/>
        <end position="356"/>
    </location>
</feature>
<feature type="transmembrane region" description="Helical" evidence="6">
    <location>
        <begin position="169"/>
        <end position="190"/>
    </location>
</feature>
<evidence type="ECO:0000256" key="4">
    <source>
        <dbReference type="ARBA" id="ARBA00022989"/>
    </source>
</evidence>
<evidence type="ECO:0000256" key="1">
    <source>
        <dbReference type="ARBA" id="ARBA00004651"/>
    </source>
</evidence>
<dbReference type="PANTHER" id="PTHR43124">
    <property type="entry name" value="PURINE EFFLUX PUMP PBUE"/>
    <property type="match status" value="1"/>
</dbReference>
<dbReference type="GO" id="GO:0022857">
    <property type="term" value="F:transmembrane transporter activity"/>
    <property type="evidence" value="ECO:0007669"/>
    <property type="project" value="InterPro"/>
</dbReference>
<dbReference type="AlphaFoldDB" id="A0A327JSA5"/>
<evidence type="ECO:0000256" key="2">
    <source>
        <dbReference type="ARBA" id="ARBA00022475"/>
    </source>
</evidence>
<evidence type="ECO:0000256" key="3">
    <source>
        <dbReference type="ARBA" id="ARBA00022692"/>
    </source>
</evidence>
<dbReference type="PROSITE" id="PS50850">
    <property type="entry name" value="MFS"/>
    <property type="match status" value="1"/>
</dbReference>
<evidence type="ECO:0000313" key="9">
    <source>
        <dbReference type="Proteomes" id="UP000249299"/>
    </source>
</evidence>
<evidence type="ECO:0000313" key="8">
    <source>
        <dbReference type="EMBL" id="RAI28323.1"/>
    </source>
</evidence>
<feature type="transmembrane region" description="Helical" evidence="6">
    <location>
        <begin position="80"/>
        <end position="104"/>
    </location>
</feature>
<evidence type="ECO:0000259" key="7">
    <source>
        <dbReference type="PROSITE" id="PS50850"/>
    </source>
</evidence>
<keyword evidence="9" id="KW-1185">Reference proteome</keyword>
<organism evidence="8 9">
    <name type="scientific">Rhodobium orientis</name>
    <dbReference type="NCBI Taxonomy" id="34017"/>
    <lineage>
        <taxon>Bacteria</taxon>
        <taxon>Pseudomonadati</taxon>
        <taxon>Pseudomonadota</taxon>
        <taxon>Alphaproteobacteria</taxon>
        <taxon>Hyphomicrobiales</taxon>
        <taxon>Rhodobiaceae</taxon>
        <taxon>Rhodobium</taxon>
    </lineage>
</organism>
<feature type="transmembrane region" description="Helical" evidence="6">
    <location>
        <begin position="211"/>
        <end position="234"/>
    </location>
</feature>
<keyword evidence="3 6" id="KW-0812">Transmembrane</keyword>
<gene>
    <name evidence="8" type="ORF">CH339_06795</name>
</gene>
<feature type="transmembrane region" description="Helical" evidence="6">
    <location>
        <begin position="55"/>
        <end position="73"/>
    </location>
</feature>
<dbReference type="RefSeq" id="WP_111433579.1">
    <property type="nucleotide sequence ID" value="NZ_JACIGG010000009.1"/>
</dbReference>
<feature type="transmembrane region" description="Helical" evidence="6">
    <location>
        <begin position="246"/>
        <end position="265"/>
    </location>
</feature>
<dbReference type="InterPro" id="IPR020846">
    <property type="entry name" value="MFS_dom"/>
</dbReference>
<dbReference type="Pfam" id="PF07690">
    <property type="entry name" value="MFS_1"/>
    <property type="match status" value="1"/>
</dbReference>
<evidence type="ECO:0000256" key="5">
    <source>
        <dbReference type="ARBA" id="ARBA00023136"/>
    </source>
</evidence>
<name>A0A327JSA5_9HYPH</name>
<feature type="transmembrane region" description="Helical" evidence="6">
    <location>
        <begin position="110"/>
        <end position="131"/>
    </location>
</feature>
<dbReference type="InterPro" id="IPR036259">
    <property type="entry name" value="MFS_trans_sf"/>
</dbReference>
<proteinExistence type="predicted"/>
<evidence type="ECO:0000256" key="6">
    <source>
        <dbReference type="SAM" id="Phobius"/>
    </source>
</evidence>
<dbReference type="SUPFAM" id="SSF103473">
    <property type="entry name" value="MFS general substrate transporter"/>
    <property type="match status" value="1"/>
</dbReference>
<dbReference type="Proteomes" id="UP000249299">
    <property type="component" value="Unassembled WGS sequence"/>
</dbReference>
<dbReference type="PANTHER" id="PTHR43124:SF8">
    <property type="entry name" value="INNER MEMBRANE TRANSPORT PROTEIN YDHP"/>
    <property type="match status" value="1"/>
</dbReference>
<reference evidence="8 9" key="1">
    <citation type="submission" date="2017-07" db="EMBL/GenBank/DDBJ databases">
        <title>Draft Genome Sequences of Select Purple Nonsulfur Bacteria.</title>
        <authorList>
            <person name="Lasarre B."/>
            <person name="Mckinlay J.B."/>
        </authorList>
    </citation>
    <scope>NUCLEOTIDE SEQUENCE [LARGE SCALE GENOMIC DNA]</scope>
    <source>
        <strain evidence="8 9">DSM 11290</strain>
    </source>
</reference>
<dbReference type="Gene3D" id="1.20.1250.20">
    <property type="entry name" value="MFS general substrate transporter like domains"/>
    <property type="match status" value="1"/>
</dbReference>
<dbReference type="InterPro" id="IPR050189">
    <property type="entry name" value="MFS_Efflux_Transporters"/>
</dbReference>
<feature type="domain" description="Major facilitator superfamily (MFS) profile" evidence="7">
    <location>
        <begin position="13"/>
        <end position="389"/>
    </location>
</feature>
<dbReference type="InterPro" id="IPR011701">
    <property type="entry name" value="MFS"/>
</dbReference>
<feature type="transmembrane region" description="Helical" evidence="6">
    <location>
        <begin position="362"/>
        <end position="384"/>
    </location>
</feature>
<dbReference type="GO" id="GO:0005886">
    <property type="term" value="C:plasma membrane"/>
    <property type="evidence" value="ECO:0007669"/>
    <property type="project" value="UniProtKB-SubCell"/>
</dbReference>
<comment type="subcellular location">
    <subcellularLocation>
        <location evidence="1">Cell membrane</location>
        <topology evidence="1">Multi-pass membrane protein</topology>
    </subcellularLocation>
</comment>
<dbReference type="OrthoDB" id="9788453at2"/>
<keyword evidence="4 6" id="KW-1133">Transmembrane helix</keyword>
<keyword evidence="5 6" id="KW-0472">Membrane</keyword>
<feature type="transmembrane region" description="Helical" evidence="6">
    <location>
        <begin position="302"/>
        <end position="322"/>
    </location>
</feature>
<dbReference type="EMBL" id="NPEV01000010">
    <property type="protein sequence ID" value="RAI28323.1"/>
    <property type="molecule type" value="Genomic_DNA"/>
</dbReference>
<keyword evidence="2" id="KW-1003">Cell membrane</keyword>